<evidence type="ECO:0000256" key="9">
    <source>
        <dbReference type="ARBA" id="ARBA00053875"/>
    </source>
</evidence>
<dbReference type="Pfam" id="PF05362">
    <property type="entry name" value="Lon_C"/>
    <property type="match status" value="1"/>
</dbReference>
<dbReference type="Pfam" id="PF22667">
    <property type="entry name" value="Lon_lid"/>
    <property type="match status" value="1"/>
</dbReference>
<dbReference type="Gene3D" id="3.40.50.300">
    <property type="entry name" value="P-loop containing nucleotide triphosphate hydrolases"/>
    <property type="match status" value="1"/>
</dbReference>
<sequence>MSTKDNKNIGFNTLDKYVIPFKDIRAFFTGGYASVAISEKKYIKFLKDYVSTLSFTENTRFALMHKNAKTKWELLVDYPVYYVKPVAFEKVGDHYALTFKVLSTGFLIDVFSKETYKNTEEDEREKRFIDWQLKDNNIIPSRINVFNVAENNSLENRADIISFMEIFKQAIGAVERDLVANSEDMLIFERYLNSDLSITFKELESLIHRFQPAIPGENKEILYNHTLMCTILNMLKQPLYELLLQGEEYYVPSPILFEKLSAELLNFITSIMETETQIKDEISKKMNEQQKEFILREKIKTIQNSLEKMNVPVKEDDYAKQIKNKTLVNIYPDSIRQLIKDESKRISEMMQSSPEATLAKNYIDILKKLPWRIVESEEVSIQKVKETLDENHYGLDKVKERIFEYLAVIINQKNNAKKDEDDNLIPLDEDKFIDMNLFKENDRARAKKFNNVPILTLVGPPGTGKTSLSKSIAEALGRSFVKVSLGGVHDESEIRGHRRTYVGAMPGKIIKGIMQAKVSNPIILLDEIDKMKSDMKGDPASAMLEVLDPEQNSHFQDHYLEHEYDLSKAIFIATANYYEAIPEALLDRVEVIELSSYTLSEKLNIAREHLIPKVIEQTGLAKSFFKIDDETLKYIIHHYTKEAGVRGLKRLLDKIARKIVVKKLENKNMKSFTIKKEEITDLLGVILFKEEEKEDIQIPGIVNGLAYTSYGGSSLQIEVNAFPGKPEIKLTGSLKEVMQESAQIALSYVRSNAEKFGIQDFDFEENTIHIHVPEGAVPKDGPSAGVTFTTALISALSKKVVPSNIGMTGEITLRGKVLEIGGLKEKSFAASQKGLKYIFIPAANVKNLQDIPNEIKSELNYIPVVEYTEIYDFIFKGKQPKEIISFKEENK</sequence>
<evidence type="ECO:0000313" key="13">
    <source>
        <dbReference type="Proteomes" id="UP000290815"/>
    </source>
</evidence>
<dbReference type="SMART" id="SM00382">
    <property type="entry name" value="AAA"/>
    <property type="match status" value="1"/>
</dbReference>
<feature type="active site" evidence="10">
    <location>
        <position position="826"/>
    </location>
</feature>
<keyword evidence="3 10" id="KW-0378">Hydrolase</keyword>
<dbReference type="GO" id="GO:0004252">
    <property type="term" value="F:serine-type endopeptidase activity"/>
    <property type="evidence" value="ECO:0007669"/>
    <property type="project" value="UniProtKB-UniRule"/>
</dbReference>
<protein>
    <recommendedName>
        <fullName evidence="10">endopeptidase La</fullName>
        <ecNumber evidence="10">3.4.21.53</ecNumber>
    </recommendedName>
</protein>
<dbReference type="EMBL" id="LR215024">
    <property type="protein sequence ID" value="VEU70568.1"/>
    <property type="molecule type" value="Genomic_DNA"/>
</dbReference>
<comment type="subunit">
    <text evidence="7">Homohexamer. Organized in a ring with a central cavity.</text>
</comment>
<comment type="catalytic activity">
    <reaction evidence="8 10">
        <text>Hydrolysis of proteins in presence of ATP.</text>
        <dbReference type="EC" id="3.4.21.53"/>
    </reaction>
</comment>
<dbReference type="InterPro" id="IPR054594">
    <property type="entry name" value="Lon_lid"/>
</dbReference>
<dbReference type="InterPro" id="IPR004815">
    <property type="entry name" value="Lon_bac/euk-typ"/>
</dbReference>
<evidence type="ECO:0000259" key="11">
    <source>
        <dbReference type="PROSITE" id="PS51786"/>
    </source>
</evidence>
<keyword evidence="5" id="KW-0067">ATP-binding</keyword>
<dbReference type="InterPro" id="IPR008269">
    <property type="entry name" value="Lon_proteolytic"/>
</dbReference>
<comment type="function">
    <text evidence="9">ATP-dependent serine protease that mediates the selective degradation of mutant and abnormal proteins as well as certain short-lived regulatory proteins. Required for cellular homeostasis and for survival from DNA damage and developmental changes induced by stress. Degrades polypeptides processively to yield small peptide fragments that are 5 to 10 amino acids long. Binds to DNA in a double-stranded, site-specific manner.</text>
</comment>
<dbReference type="GO" id="GO:0016887">
    <property type="term" value="F:ATP hydrolysis activity"/>
    <property type="evidence" value="ECO:0007669"/>
    <property type="project" value="InterPro"/>
</dbReference>
<organism evidence="12 13">
    <name type="scientific">Mycoplasmopsis glycophila</name>
    <dbReference type="NCBI Taxonomy" id="171285"/>
    <lineage>
        <taxon>Bacteria</taxon>
        <taxon>Bacillati</taxon>
        <taxon>Mycoplasmatota</taxon>
        <taxon>Mycoplasmoidales</taxon>
        <taxon>Metamycoplasmataceae</taxon>
        <taxon>Mycoplasmopsis</taxon>
    </lineage>
</organism>
<dbReference type="PROSITE" id="PS51786">
    <property type="entry name" value="LON_PROTEOLYTIC"/>
    <property type="match status" value="1"/>
</dbReference>
<comment type="similarity">
    <text evidence="10">Belongs to the peptidase S16 family.</text>
</comment>
<dbReference type="Gene3D" id="1.20.58.1480">
    <property type="match status" value="1"/>
</dbReference>
<dbReference type="InterPro" id="IPR020568">
    <property type="entry name" value="Ribosomal_Su5_D2-typ_SF"/>
</dbReference>
<keyword evidence="6" id="KW-0346">Stress response</keyword>
<dbReference type="PRINTS" id="PR00830">
    <property type="entry name" value="ENDOLAPTASE"/>
</dbReference>
<dbReference type="Gene3D" id="1.20.5.5270">
    <property type="match status" value="1"/>
</dbReference>
<keyword evidence="1 10" id="KW-0645">Protease</keyword>
<evidence type="ECO:0000256" key="3">
    <source>
        <dbReference type="ARBA" id="ARBA00022801"/>
    </source>
</evidence>
<dbReference type="NCBIfam" id="TIGR00763">
    <property type="entry name" value="lon"/>
    <property type="match status" value="1"/>
</dbReference>
<evidence type="ECO:0000256" key="7">
    <source>
        <dbReference type="ARBA" id="ARBA00026070"/>
    </source>
</evidence>
<dbReference type="Pfam" id="PF00004">
    <property type="entry name" value="AAA"/>
    <property type="match status" value="1"/>
</dbReference>
<name>A0A449AVJ0_9BACT</name>
<dbReference type="InterPro" id="IPR027417">
    <property type="entry name" value="P-loop_NTPase"/>
</dbReference>
<evidence type="ECO:0000256" key="10">
    <source>
        <dbReference type="PROSITE-ProRule" id="PRU01122"/>
    </source>
</evidence>
<keyword evidence="4 10" id="KW-0720">Serine protease</keyword>
<evidence type="ECO:0000256" key="4">
    <source>
        <dbReference type="ARBA" id="ARBA00022825"/>
    </source>
</evidence>
<dbReference type="Gene3D" id="1.10.8.60">
    <property type="match status" value="1"/>
</dbReference>
<dbReference type="FunFam" id="3.40.50.300:FF:000021">
    <property type="entry name" value="Lon protease homolog"/>
    <property type="match status" value="1"/>
</dbReference>
<dbReference type="InterPro" id="IPR003593">
    <property type="entry name" value="AAA+_ATPase"/>
</dbReference>
<dbReference type="InterPro" id="IPR027065">
    <property type="entry name" value="Lon_Prtase"/>
</dbReference>
<dbReference type="KEGG" id="mgly:NCTC10194_00494"/>
<evidence type="ECO:0000256" key="5">
    <source>
        <dbReference type="ARBA" id="ARBA00022840"/>
    </source>
</evidence>
<dbReference type="CDD" id="cd19500">
    <property type="entry name" value="RecA-like_Lon"/>
    <property type="match status" value="1"/>
</dbReference>
<dbReference type="PANTHER" id="PTHR10046">
    <property type="entry name" value="ATP DEPENDENT LON PROTEASE FAMILY MEMBER"/>
    <property type="match status" value="1"/>
</dbReference>
<evidence type="ECO:0000256" key="6">
    <source>
        <dbReference type="ARBA" id="ARBA00023016"/>
    </source>
</evidence>
<dbReference type="SUPFAM" id="SSF54211">
    <property type="entry name" value="Ribosomal protein S5 domain 2-like"/>
    <property type="match status" value="1"/>
</dbReference>
<keyword evidence="13" id="KW-1185">Reference proteome</keyword>
<accession>A0A449AVJ0</accession>
<dbReference type="SUPFAM" id="SSF52540">
    <property type="entry name" value="P-loop containing nucleoside triphosphate hydrolases"/>
    <property type="match status" value="1"/>
</dbReference>
<feature type="active site" evidence="10">
    <location>
        <position position="783"/>
    </location>
</feature>
<dbReference type="GO" id="GO:0030163">
    <property type="term" value="P:protein catabolic process"/>
    <property type="evidence" value="ECO:0007669"/>
    <property type="project" value="InterPro"/>
</dbReference>
<dbReference type="EC" id="3.4.21.53" evidence="10"/>
<evidence type="ECO:0000256" key="2">
    <source>
        <dbReference type="ARBA" id="ARBA00022741"/>
    </source>
</evidence>
<evidence type="ECO:0000313" key="12">
    <source>
        <dbReference type="EMBL" id="VEU70568.1"/>
    </source>
</evidence>
<dbReference type="InterPro" id="IPR003959">
    <property type="entry name" value="ATPase_AAA_core"/>
</dbReference>
<dbReference type="AlphaFoldDB" id="A0A449AVJ0"/>
<dbReference type="GO" id="GO:0006508">
    <property type="term" value="P:proteolysis"/>
    <property type="evidence" value="ECO:0007669"/>
    <property type="project" value="UniProtKB-KW"/>
</dbReference>
<dbReference type="GO" id="GO:0004176">
    <property type="term" value="F:ATP-dependent peptidase activity"/>
    <property type="evidence" value="ECO:0007669"/>
    <property type="project" value="UniProtKB-UniRule"/>
</dbReference>
<keyword evidence="2" id="KW-0547">Nucleotide-binding</keyword>
<feature type="domain" description="Lon proteolytic" evidence="11">
    <location>
        <begin position="696"/>
        <end position="877"/>
    </location>
</feature>
<gene>
    <name evidence="12" type="primary">MCYN0354</name>
    <name evidence="12" type="ORF">NCTC10194_00494</name>
</gene>
<dbReference type="Gene3D" id="3.30.230.10">
    <property type="match status" value="1"/>
</dbReference>
<dbReference type="GO" id="GO:0005524">
    <property type="term" value="F:ATP binding"/>
    <property type="evidence" value="ECO:0007669"/>
    <property type="project" value="UniProtKB-KW"/>
</dbReference>
<evidence type="ECO:0000256" key="1">
    <source>
        <dbReference type="ARBA" id="ARBA00022670"/>
    </source>
</evidence>
<dbReference type="InterPro" id="IPR014721">
    <property type="entry name" value="Ribsml_uS5_D2-typ_fold_subgr"/>
</dbReference>
<reference evidence="12 13" key="1">
    <citation type="submission" date="2019-01" db="EMBL/GenBank/DDBJ databases">
        <authorList>
            <consortium name="Pathogen Informatics"/>
        </authorList>
    </citation>
    <scope>NUCLEOTIDE SEQUENCE [LARGE SCALE GENOMIC DNA]</scope>
    <source>
        <strain evidence="12 13">NCTC10194</strain>
    </source>
</reference>
<evidence type="ECO:0000256" key="8">
    <source>
        <dbReference type="ARBA" id="ARBA00050665"/>
    </source>
</evidence>
<proteinExistence type="inferred from homology"/>
<dbReference type="Proteomes" id="UP000290815">
    <property type="component" value="Chromosome"/>
</dbReference>